<evidence type="ECO:0000313" key="8">
    <source>
        <dbReference type="Proteomes" id="UP000501568"/>
    </source>
</evidence>
<dbReference type="GO" id="GO:0005524">
    <property type="term" value="F:ATP binding"/>
    <property type="evidence" value="ECO:0007669"/>
    <property type="project" value="UniProtKB-KW"/>
</dbReference>
<evidence type="ECO:0000259" key="6">
    <source>
        <dbReference type="PROSITE" id="PS50893"/>
    </source>
</evidence>
<dbReference type="AlphaFoldDB" id="A0A6G6Y9R6"/>
<dbReference type="SMART" id="SM00382">
    <property type="entry name" value="AAA"/>
    <property type="match status" value="1"/>
</dbReference>
<evidence type="ECO:0000256" key="3">
    <source>
        <dbReference type="ARBA" id="ARBA00022840"/>
    </source>
</evidence>
<dbReference type="InterPro" id="IPR017871">
    <property type="entry name" value="ABC_transporter-like_CS"/>
</dbReference>
<dbReference type="Proteomes" id="UP000501568">
    <property type="component" value="Chromosome"/>
</dbReference>
<evidence type="ECO:0000256" key="5">
    <source>
        <dbReference type="ARBA" id="ARBA00037066"/>
    </source>
</evidence>
<dbReference type="CDD" id="cd03214">
    <property type="entry name" value="ABC_Iron-Siderophores_B12_Hemin"/>
    <property type="match status" value="1"/>
</dbReference>
<dbReference type="InterPro" id="IPR027417">
    <property type="entry name" value="P-loop_NTPase"/>
</dbReference>
<dbReference type="Gene3D" id="3.40.50.300">
    <property type="entry name" value="P-loop containing nucleotide triphosphate hydrolases"/>
    <property type="match status" value="1"/>
</dbReference>
<evidence type="ECO:0000313" key="7">
    <source>
        <dbReference type="EMBL" id="QIG81316.1"/>
    </source>
</evidence>
<dbReference type="GO" id="GO:0016887">
    <property type="term" value="F:ATP hydrolysis activity"/>
    <property type="evidence" value="ECO:0007669"/>
    <property type="project" value="InterPro"/>
</dbReference>
<organism evidence="7 8">
    <name type="scientific">Stakelama tenebrarum</name>
    <dbReference type="NCBI Taxonomy" id="2711215"/>
    <lineage>
        <taxon>Bacteria</taxon>
        <taxon>Pseudomonadati</taxon>
        <taxon>Pseudomonadota</taxon>
        <taxon>Alphaproteobacteria</taxon>
        <taxon>Sphingomonadales</taxon>
        <taxon>Sphingomonadaceae</taxon>
        <taxon>Stakelama</taxon>
    </lineage>
</organism>
<keyword evidence="4" id="KW-1278">Translocase</keyword>
<dbReference type="Pfam" id="PF00005">
    <property type="entry name" value="ABC_tran"/>
    <property type="match status" value="1"/>
</dbReference>
<comment type="function">
    <text evidence="5">Part of the ABC transporter complex HmuTUV involved in hemin import. Responsible for energy coupling to the transport system.</text>
</comment>
<gene>
    <name evidence="7" type="ORF">G5C33_17030</name>
</gene>
<sequence length="259" mass="27449">MDLSAKKLDVTLGGRRVLHGIDAVFRPGQVTAVLGANGSGKTTLLRTLAGLQKSEHGSALFGDRVVTDLDPRERARTIGYLPQDGAVHWNITAGDLVMLGRTPHRSPFAGPSPADWEAVVTAMSATATLEFADRTATELSGGERARVLLARVLAGQPQWLLADEPLASLDPAHQLDLLAQFRRLADEGIGVVMVLHDLIHAARAADAVLLLHEGRAVAFGPAAEILAPDPLRAAFGVEVMAVEDRQGIALPILTGRSPR</sequence>
<keyword evidence="2" id="KW-0547">Nucleotide-binding</keyword>
<dbReference type="SUPFAM" id="SSF52540">
    <property type="entry name" value="P-loop containing nucleoside triphosphate hydrolases"/>
    <property type="match status" value="1"/>
</dbReference>
<dbReference type="KEGG" id="spzr:G5C33_17030"/>
<dbReference type="InterPro" id="IPR003593">
    <property type="entry name" value="AAA+_ATPase"/>
</dbReference>
<dbReference type="InterPro" id="IPR003439">
    <property type="entry name" value="ABC_transporter-like_ATP-bd"/>
</dbReference>
<dbReference type="PROSITE" id="PS00211">
    <property type="entry name" value="ABC_TRANSPORTER_1"/>
    <property type="match status" value="1"/>
</dbReference>
<keyword evidence="3 7" id="KW-0067">ATP-binding</keyword>
<feature type="domain" description="ABC transporter" evidence="6">
    <location>
        <begin position="3"/>
        <end position="238"/>
    </location>
</feature>
<name>A0A6G6Y9R6_9SPHN</name>
<evidence type="ECO:0000256" key="1">
    <source>
        <dbReference type="ARBA" id="ARBA00022448"/>
    </source>
</evidence>
<evidence type="ECO:0000256" key="4">
    <source>
        <dbReference type="ARBA" id="ARBA00022967"/>
    </source>
</evidence>
<protein>
    <submittedName>
        <fullName evidence="7">ABC transporter ATP-binding protein</fullName>
    </submittedName>
</protein>
<accession>A0A6G6Y9R6</accession>
<reference evidence="7 8" key="1">
    <citation type="submission" date="2020-02" db="EMBL/GenBank/DDBJ databases">
        <authorList>
            <person name="Zheng R.K."/>
            <person name="Sun C.M."/>
        </authorList>
    </citation>
    <scope>NUCLEOTIDE SEQUENCE [LARGE SCALE GENOMIC DNA]</scope>
    <source>
        <strain evidence="8">zrk23</strain>
    </source>
</reference>
<dbReference type="PANTHER" id="PTHR42794:SF1">
    <property type="entry name" value="HEMIN IMPORT ATP-BINDING PROTEIN HMUV"/>
    <property type="match status" value="1"/>
</dbReference>
<keyword evidence="1" id="KW-0813">Transport</keyword>
<keyword evidence="8" id="KW-1185">Reference proteome</keyword>
<dbReference type="EMBL" id="CP049109">
    <property type="protein sequence ID" value="QIG81316.1"/>
    <property type="molecule type" value="Genomic_DNA"/>
</dbReference>
<evidence type="ECO:0000256" key="2">
    <source>
        <dbReference type="ARBA" id="ARBA00022741"/>
    </source>
</evidence>
<proteinExistence type="predicted"/>
<dbReference type="PROSITE" id="PS50893">
    <property type="entry name" value="ABC_TRANSPORTER_2"/>
    <property type="match status" value="1"/>
</dbReference>
<dbReference type="PANTHER" id="PTHR42794">
    <property type="entry name" value="HEMIN IMPORT ATP-BINDING PROTEIN HMUV"/>
    <property type="match status" value="1"/>
</dbReference>
<dbReference type="RefSeq" id="WP_165328242.1">
    <property type="nucleotide sequence ID" value="NZ_CP049109.1"/>
</dbReference>